<dbReference type="NCBIfam" id="NF041374">
    <property type="entry name" value="GDCCVxC"/>
    <property type="match status" value="1"/>
</dbReference>
<keyword evidence="2" id="KW-1185">Reference proteome</keyword>
<dbReference type="OrthoDB" id="332228at2"/>
<dbReference type="AlphaFoldDB" id="A0A843YK29"/>
<protein>
    <submittedName>
        <fullName evidence="1">Uncharacterized protein</fullName>
    </submittedName>
</protein>
<dbReference type="RefSeq" id="WP_153233290.1">
    <property type="nucleotide sequence ID" value="NZ_WINI01000001.1"/>
</dbReference>
<organism evidence="1 2">
    <name type="scientific">Glaciimonas soli</name>
    <dbReference type="NCBI Taxonomy" id="2590999"/>
    <lineage>
        <taxon>Bacteria</taxon>
        <taxon>Pseudomonadati</taxon>
        <taxon>Pseudomonadota</taxon>
        <taxon>Betaproteobacteria</taxon>
        <taxon>Burkholderiales</taxon>
        <taxon>Oxalobacteraceae</taxon>
        <taxon>Glaciimonas</taxon>
    </lineage>
</organism>
<dbReference type="Proteomes" id="UP000451565">
    <property type="component" value="Unassembled WGS sequence"/>
</dbReference>
<accession>A0A843YK29</accession>
<dbReference type="InterPro" id="IPR047677">
    <property type="entry name" value="GDCCVxC"/>
</dbReference>
<gene>
    <name evidence="1" type="ORF">GEV47_03470</name>
</gene>
<sequence>MNSVTLESVVTCPHCGFAKQETMPTDACQFFYECNNCKTLLRPKSGDCCVFCSFGSVKCPPVQRDQGCCR</sequence>
<comment type="caution">
    <text evidence="1">The sequence shown here is derived from an EMBL/GenBank/DDBJ whole genome shotgun (WGS) entry which is preliminary data.</text>
</comment>
<dbReference type="EMBL" id="WINI01000001">
    <property type="protein sequence ID" value="MQQ99744.1"/>
    <property type="molecule type" value="Genomic_DNA"/>
</dbReference>
<evidence type="ECO:0000313" key="2">
    <source>
        <dbReference type="Proteomes" id="UP000451565"/>
    </source>
</evidence>
<evidence type="ECO:0000313" key="1">
    <source>
        <dbReference type="EMBL" id="MQQ99744.1"/>
    </source>
</evidence>
<proteinExistence type="predicted"/>
<name>A0A843YK29_9BURK</name>
<reference evidence="1 2" key="1">
    <citation type="submission" date="2019-10" db="EMBL/GenBank/DDBJ databases">
        <title>Glaciimonas soli sp. nov., a psychrophilic bacterium isolated from the forest soil of a high elevation mountain in Taiwan.</title>
        <authorList>
            <person name="Wang L.-T."/>
            <person name="Shieh W.Y."/>
        </authorList>
    </citation>
    <scope>NUCLEOTIDE SEQUENCE [LARGE SCALE GENOMIC DNA]</scope>
    <source>
        <strain evidence="1 2">GS1</strain>
    </source>
</reference>